<keyword evidence="4" id="KW-1185">Reference proteome</keyword>
<dbReference type="SUPFAM" id="SSF52540">
    <property type="entry name" value="P-loop containing nucleoside triphosphate hydrolases"/>
    <property type="match status" value="1"/>
</dbReference>
<dbReference type="InterPro" id="IPR027417">
    <property type="entry name" value="P-loop_NTPase"/>
</dbReference>
<name>A0A9W6FHC6_9FIRM</name>
<reference evidence="1" key="2">
    <citation type="submission" date="2022-11" db="EMBL/GenBank/DDBJ databases">
        <title>Draft genome sequence of Sellimonas catena strain 12EGH17.</title>
        <authorList>
            <person name="Hisatomi A."/>
            <person name="Ohkuma M."/>
            <person name="Sakamoto M."/>
        </authorList>
    </citation>
    <scope>NUCLEOTIDE SEQUENCE</scope>
    <source>
        <strain evidence="1">12EGH17</strain>
    </source>
</reference>
<organism evidence="2 3">
    <name type="scientific">Sellimonas catena</name>
    <dbReference type="NCBI Taxonomy" id="2994035"/>
    <lineage>
        <taxon>Bacteria</taxon>
        <taxon>Bacillati</taxon>
        <taxon>Bacillota</taxon>
        <taxon>Clostridia</taxon>
        <taxon>Lachnospirales</taxon>
        <taxon>Lachnospiraceae</taxon>
        <taxon>Sellimonas</taxon>
    </lineage>
</organism>
<evidence type="ECO:0000313" key="1">
    <source>
        <dbReference type="EMBL" id="GLG05319.1"/>
    </source>
</evidence>
<comment type="caution">
    <text evidence="2">The sequence shown here is derived from an EMBL/GenBank/DDBJ whole genome shotgun (WGS) entry which is preliminary data.</text>
</comment>
<dbReference type="EMBL" id="BSBO01000027">
    <property type="protein sequence ID" value="GLG05319.1"/>
    <property type="molecule type" value="Genomic_DNA"/>
</dbReference>
<keyword evidence="2" id="KW-0808">Transferase</keyword>
<dbReference type="Proteomes" id="UP001145094">
    <property type="component" value="Unassembled WGS sequence"/>
</dbReference>
<reference evidence="2" key="3">
    <citation type="submission" date="2022-11" db="EMBL/GenBank/DDBJ databases">
        <title>Draft genome sequence of Sellimonas catena strain 18CBH55.</title>
        <authorList>
            <person name="Hisatomi A."/>
            <person name="Ohkuma M."/>
            <person name="Sakamoto M."/>
        </authorList>
    </citation>
    <scope>NUCLEOTIDE SEQUENCE</scope>
    <source>
        <strain evidence="2">18CBH55</strain>
    </source>
</reference>
<dbReference type="Gene3D" id="3.40.50.300">
    <property type="entry name" value="P-loop containing nucleotide triphosphate hydrolases"/>
    <property type="match status" value="1"/>
</dbReference>
<gene>
    <name evidence="1" type="ORF">Selli1_24930</name>
    <name evidence="2" type="ORF">Selli2_14040</name>
</gene>
<reference evidence="1" key="1">
    <citation type="submission" date="2022-11" db="EMBL/GenBank/DDBJ databases">
        <title>Draft genome sequence of Sellimonas catena strain 12EGH17.</title>
        <authorList>
            <person name="Atsushi H."/>
            <person name="Moriya O."/>
            <person name="Mitsuo S."/>
        </authorList>
    </citation>
    <scope>NUCLEOTIDE SEQUENCE</scope>
    <source>
        <strain evidence="1">12EGH17</strain>
    </source>
</reference>
<dbReference type="GO" id="GO:0016301">
    <property type="term" value="F:kinase activity"/>
    <property type="evidence" value="ECO:0007669"/>
    <property type="project" value="UniProtKB-KW"/>
</dbReference>
<dbReference type="RefSeq" id="WP_087169365.1">
    <property type="nucleotide sequence ID" value="NZ_BSBO01000027.1"/>
</dbReference>
<evidence type="ECO:0000313" key="3">
    <source>
        <dbReference type="Proteomes" id="UP001145094"/>
    </source>
</evidence>
<protein>
    <submittedName>
        <fullName evidence="2">Cytidylate kinase</fullName>
    </submittedName>
</protein>
<dbReference type="Pfam" id="PF13189">
    <property type="entry name" value="Cytidylate_kin2"/>
    <property type="match status" value="1"/>
</dbReference>
<dbReference type="Proteomes" id="UP001145145">
    <property type="component" value="Unassembled WGS sequence"/>
</dbReference>
<accession>A0A9W6FHC6</accession>
<evidence type="ECO:0000313" key="4">
    <source>
        <dbReference type="Proteomes" id="UP001145145"/>
    </source>
</evidence>
<evidence type="ECO:0000313" key="2">
    <source>
        <dbReference type="EMBL" id="GLG89977.1"/>
    </source>
</evidence>
<dbReference type="EMBL" id="BSCH01000007">
    <property type="protein sequence ID" value="GLG89977.1"/>
    <property type="molecule type" value="Genomic_DNA"/>
</dbReference>
<sequence length="214" mass="24173">MSKTNTIITIGREFGSGGHEIGERLSEKLEIPFYDKEMLDRASKDSGIAEELLKAHDEKPTSSFLYSLVMDTYSLGYKSGSYSDMPINHKIFLAQFDAIKKLAEEGPCILIGRCADYALEDYRNVLSVFIHADTVKRAKRISRMYDMTEAKAKEMIIKTDKKRGSYYNYYTNKKWSAVQSYDVCLDSGKLGIDGCVDAIIEIVKIKEATKKAVL</sequence>
<dbReference type="AlphaFoldDB" id="A0A9W6FHC6"/>
<reference evidence="2 4" key="5">
    <citation type="journal article" date="2023" name="Int. J. Syst. Evol. Microbiol.">
        <title>Sellimonas catena sp. nov., isolated from human faeces.</title>
        <authorList>
            <person name="Hisatomi A."/>
            <person name="Ohkuma M."/>
            <person name="Sakamoto M."/>
        </authorList>
    </citation>
    <scope>NUCLEOTIDE SEQUENCE</scope>
    <source>
        <strain evidence="1 4">12EGH17</strain>
        <strain evidence="2">18CBH55</strain>
    </source>
</reference>
<keyword evidence="2" id="KW-0418">Kinase</keyword>
<reference evidence="2" key="4">
    <citation type="submission" date="2022-11" db="EMBL/GenBank/DDBJ databases">
        <title>Draft genome sequence of Sellimonas catena strain 18CBH55.</title>
        <authorList>
            <person name="Atsushi H."/>
            <person name="Moriya O."/>
            <person name="Mitsuo S."/>
        </authorList>
    </citation>
    <scope>NUCLEOTIDE SEQUENCE</scope>
    <source>
        <strain evidence="2">18CBH55</strain>
    </source>
</reference>
<proteinExistence type="predicted"/>